<evidence type="ECO:0000313" key="14">
    <source>
        <dbReference type="Proteomes" id="UP000434172"/>
    </source>
</evidence>
<reference evidence="13 14" key="1">
    <citation type="submission" date="2019-12" db="EMBL/GenBank/DDBJ databases">
        <title>A genome sequence resource for the geographically widespread anthracnose pathogen Colletotrichum asianum.</title>
        <authorList>
            <person name="Meng Y."/>
        </authorList>
    </citation>
    <scope>NUCLEOTIDE SEQUENCE [LARGE SCALE GENOMIC DNA]</scope>
    <source>
        <strain evidence="13 14">ICMP 18580</strain>
    </source>
</reference>
<dbReference type="InterPro" id="IPR040720">
    <property type="entry name" value="GH81_C"/>
</dbReference>
<evidence type="ECO:0000256" key="8">
    <source>
        <dbReference type="ARBA" id="ARBA00023326"/>
    </source>
</evidence>
<dbReference type="EC" id="3.2.1.39" evidence="3"/>
<proteinExistence type="inferred from homology"/>
<sequence length="788" mass="86546">MRSLFILAILALVQEVHPHHSPRHQHRRQASILAPENTTDSSNLGRGRAVNIFQPISNDRPILVPTRDDHPQKPVGVRHDGPIQTNKFYANFFANNQDNATWTHPYSVWWSNDTIKQGHGLSISHTSQEDFIYGSGDPAKSFEDPLFKQSIALSARELQNGTVLTTDSLTSFAVNVNLAPRKGAEPIVSFPLVQGMAFITGVYHGGTVLIQSQRGFLDLTRLEDDSRGLGAPGWRTWVSENGQLVEWLIYVNPSRGSQTPKLTMANNGTMVGPGNFTGSVQVARNPKGKNGARIFGQAAGVYPIGGEMKGSVSGRTGSYTFSWKKGGDKTIPLLMFALPHHVKSFDRQTARGLTDIQLASTTKGIATATFGDSFTMIEPDLPTDMGFDPWSPRLGSVGSREARGGTVSTEAKDAIVAAGKLELELDAIAITNLTSKHYAGIAFSKYARALYAVNSIAGDRSYTKDALVKLEAAFDRYVNNLEPNPLYYDNVWKGLVSSGSYGNNDSSIDFGNTYYNDHNFHYGYYVYTAAIIGHLNPSWLKKNDSVNKIWVNNLIRDWSNPSSEDPYFPFSRSFDWFHGHSWARGVLEAPDGKDQESSAEDAFSTYAIKMWGRTIGDEALEARGNLQLAVTARSLQSYFLLASDNKVQPEKFIGNRVTGILWDRKVNHTTYFGDKTSFIQGIHMLPIVPSSAYVRKPSFVREEWDQYFAGNKSGALSGDGFVGHVYVNLAIADKAGAVESYNFMKSQAVNSTNLDGQSLAWHLAYTAALGGSLGSRSQLNSTVDEVGV</sequence>
<keyword evidence="7" id="KW-0961">Cell wall biogenesis/degradation</keyword>
<evidence type="ECO:0000256" key="4">
    <source>
        <dbReference type="ARBA" id="ARBA00022801"/>
    </source>
</evidence>
<evidence type="ECO:0000259" key="11">
    <source>
        <dbReference type="Pfam" id="PF03639"/>
    </source>
</evidence>
<feature type="region of interest" description="Disordered" evidence="9">
    <location>
        <begin position="18"/>
        <end position="46"/>
    </location>
</feature>
<dbReference type="Pfam" id="PF03639">
    <property type="entry name" value="Glyco_hydro_81"/>
    <property type="match status" value="1"/>
</dbReference>
<comment type="catalytic activity">
    <reaction evidence="1">
        <text>Hydrolysis of (1-&gt;3)-beta-D-glucosidic linkages in (1-&gt;3)-beta-D-glucans.</text>
        <dbReference type="EC" id="3.2.1.39"/>
    </reaction>
</comment>
<dbReference type="GO" id="GO:0071555">
    <property type="term" value="P:cell wall organization"/>
    <property type="evidence" value="ECO:0007669"/>
    <property type="project" value="UniProtKB-KW"/>
</dbReference>
<accession>A0A8H3WDA2</accession>
<evidence type="ECO:0000256" key="10">
    <source>
        <dbReference type="SAM" id="SignalP"/>
    </source>
</evidence>
<keyword evidence="5" id="KW-0119">Carbohydrate metabolism</keyword>
<dbReference type="InterPro" id="IPR040451">
    <property type="entry name" value="GH81_N"/>
</dbReference>
<evidence type="ECO:0000256" key="2">
    <source>
        <dbReference type="ARBA" id="ARBA00010730"/>
    </source>
</evidence>
<protein>
    <recommendedName>
        <fullName evidence="3">glucan endo-1,3-beta-D-glucosidase</fullName>
        <ecNumber evidence="3">3.2.1.39</ecNumber>
    </recommendedName>
</protein>
<dbReference type="PANTHER" id="PTHR31983:SF0">
    <property type="entry name" value="GLUCAN ENDO-1,3-BETA-D-GLUCOSIDASE 2"/>
    <property type="match status" value="1"/>
</dbReference>
<name>A0A8H3WDA2_9PEZI</name>
<keyword evidence="8" id="KW-0624">Polysaccharide degradation</keyword>
<feature type="region of interest" description="Disordered" evidence="9">
    <location>
        <begin position="60"/>
        <end position="80"/>
    </location>
</feature>
<keyword evidence="14" id="KW-1185">Reference proteome</keyword>
<keyword evidence="4" id="KW-0378">Hydrolase</keyword>
<evidence type="ECO:0000259" key="12">
    <source>
        <dbReference type="Pfam" id="PF17652"/>
    </source>
</evidence>
<evidence type="ECO:0000313" key="13">
    <source>
        <dbReference type="EMBL" id="KAF0324919.1"/>
    </source>
</evidence>
<dbReference type="GO" id="GO:0000272">
    <property type="term" value="P:polysaccharide catabolic process"/>
    <property type="evidence" value="ECO:0007669"/>
    <property type="project" value="UniProtKB-KW"/>
</dbReference>
<dbReference type="Gene3D" id="2.70.98.30">
    <property type="entry name" value="Golgi alpha-mannosidase II, domain 4"/>
    <property type="match status" value="1"/>
</dbReference>
<evidence type="ECO:0000256" key="7">
    <source>
        <dbReference type="ARBA" id="ARBA00023316"/>
    </source>
</evidence>
<dbReference type="AlphaFoldDB" id="A0A8H3WDA2"/>
<evidence type="ECO:0000256" key="9">
    <source>
        <dbReference type="SAM" id="MobiDB-lite"/>
    </source>
</evidence>
<dbReference type="PROSITE" id="PS52008">
    <property type="entry name" value="GH81"/>
    <property type="match status" value="1"/>
</dbReference>
<evidence type="ECO:0000256" key="5">
    <source>
        <dbReference type="ARBA" id="ARBA00023277"/>
    </source>
</evidence>
<keyword evidence="6" id="KW-0326">Glycosidase</keyword>
<keyword evidence="10" id="KW-0732">Signal</keyword>
<feature type="signal peptide" evidence="10">
    <location>
        <begin position="1"/>
        <end position="18"/>
    </location>
</feature>
<dbReference type="InterPro" id="IPR005200">
    <property type="entry name" value="Endo-beta-glucanase"/>
</dbReference>
<dbReference type="Proteomes" id="UP000434172">
    <property type="component" value="Unassembled WGS sequence"/>
</dbReference>
<feature type="domain" description="Glycosyl hydrolase family 81 C-terminal" evidence="12">
    <location>
        <begin position="407"/>
        <end position="763"/>
    </location>
</feature>
<dbReference type="EMBL" id="WOWK01000040">
    <property type="protein sequence ID" value="KAF0324919.1"/>
    <property type="molecule type" value="Genomic_DNA"/>
</dbReference>
<evidence type="ECO:0000256" key="1">
    <source>
        <dbReference type="ARBA" id="ARBA00000382"/>
    </source>
</evidence>
<evidence type="ECO:0000256" key="6">
    <source>
        <dbReference type="ARBA" id="ARBA00023295"/>
    </source>
</evidence>
<feature type="compositionally biased region" description="Basic residues" evidence="9">
    <location>
        <begin position="19"/>
        <end position="29"/>
    </location>
</feature>
<dbReference type="GO" id="GO:0042973">
    <property type="term" value="F:glucan endo-1,3-beta-D-glucosidase activity"/>
    <property type="evidence" value="ECO:0007669"/>
    <property type="project" value="UniProtKB-EC"/>
</dbReference>
<dbReference type="GO" id="GO:0052861">
    <property type="term" value="F:endo-1,3(4)-beta-glucanase activity"/>
    <property type="evidence" value="ECO:0007669"/>
    <property type="project" value="InterPro"/>
</dbReference>
<dbReference type="PANTHER" id="PTHR31983">
    <property type="entry name" value="ENDO-1,3(4)-BETA-GLUCANASE 1"/>
    <property type="match status" value="1"/>
</dbReference>
<dbReference type="OrthoDB" id="4473401at2759"/>
<dbReference type="Pfam" id="PF17652">
    <property type="entry name" value="Glyco_hydro81C"/>
    <property type="match status" value="1"/>
</dbReference>
<organism evidence="13 14">
    <name type="scientific">Colletotrichum asianum</name>
    <dbReference type="NCBI Taxonomy" id="702518"/>
    <lineage>
        <taxon>Eukaryota</taxon>
        <taxon>Fungi</taxon>
        <taxon>Dikarya</taxon>
        <taxon>Ascomycota</taxon>
        <taxon>Pezizomycotina</taxon>
        <taxon>Sordariomycetes</taxon>
        <taxon>Hypocreomycetidae</taxon>
        <taxon>Glomerellales</taxon>
        <taxon>Glomerellaceae</taxon>
        <taxon>Colletotrichum</taxon>
        <taxon>Colletotrichum gloeosporioides species complex</taxon>
    </lineage>
</organism>
<feature type="compositionally biased region" description="Basic and acidic residues" evidence="9">
    <location>
        <begin position="66"/>
        <end position="80"/>
    </location>
</feature>
<dbReference type="GO" id="GO:0009986">
    <property type="term" value="C:cell surface"/>
    <property type="evidence" value="ECO:0007669"/>
    <property type="project" value="TreeGrafter"/>
</dbReference>
<comment type="similarity">
    <text evidence="2">Belongs to the glycosyl hydrolase 81 family.</text>
</comment>
<evidence type="ECO:0000256" key="3">
    <source>
        <dbReference type="ARBA" id="ARBA00012780"/>
    </source>
</evidence>
<feature type="chain" id="PRO_5034432021" description="glucan endo-1,3-beta-D-glucosidase" evidence="10">
    <location>
        <begin position="19"/>
        <end position="788"/>
    </location>
</feature>
<comment type="caution">
    <text evidence="13">The sequence shown here is derived from an EMBL/GenBank/DDBJ whole genome shotgun (WGS) entry which is preliminary data.</text>
</comment>
<feature type="domain" description="Glycosyl hydrolase family 81 N-terminal" evidence="11">
    <location>
        <begin position="70"/>
        <end position="392"/>
    </location>
</feature>
<gene>
    <name evidence="13" type="ORF">GQ607_007812</name>
</gene>